<dbReference type="InterPro" id="IPR002735">
    <property type="entry name" value="Transl_init_fac_IF2/IF5_dom"/>
</dbReference>
<organism evidence="2">
    <name type="scientific">Malaco herpesvirus 2</name>
    <dbReference type="NCBI Taxonomy" id="3031798"/>
    <lineage>
        <taxon>Viruses</taxon>
        <taxon>Duplodnaviria</taxon>
        <taxon>Heunggongvirae</taxon>
        <taxon>Peploviricota</taxon>
        <taxon>Herviviricetes</taxon>
        <taxon>Herpesvirales</taxon>
        <taxon>Malacoherpesviridae</taxon>
    </lineage>
</organism>
<reference evidence="2" key="2">
    <citation type="submission" date="2023-01" db="EMBL/GenBank/DDBJ databases">
        <authorList>
            <person name="Rosani U."/>
            <person name="Delmont T.O."/>
            <person name="Gaia M."/>
            <person name="Krupovic M."/>
        </authorList>
    </citation>
    <scope>NUCLEOTIDE SEQUENCE</scope>
    <source>
        <strain evidence="2">MalacoHV2/Med/2018 153</strain>
    </source>
</reference>
<dbReference type="EMBL" id="BK063060">
    <property type="protein sequence ID" value="DBA11550.1"/>
    <property type="molecule type" value="Genomic_DNA"/>
</dbReference>
<evidence type="ECO:0000313" key="2">
    <source>
        <dbReference type="EMBL" id="DBA11550.1"/>
    </source>
</evidence>
<dbReference type="Gene3D" id="3.30.30.170">
    <property type="match status" value="1"/>
</dbReference>
<dbReference type="Pfam" id="PF01873">
    <property type="entry name" value="eIF-5_eIF-2B"/>
    <property type="match status" value="1"/>
</dbReference>
<feature type="domain" description="Translation initiation factor IF2/IF5" evidence="1">
    <location>
        <begin position="5"/>
        <end position="138"/>
    </location>
</feature>
<accession>A0AA48P7E4</accession>
<protein>
    <submittedName>
        <fullName evidence="2">ORF10</fullName>
    </submittedName>
</protein>
<reference evidence="2" key="1">
    <citation type="journal article" date="2023" name="Front. Mar. Sci.">
        <title>Tracing the invertebrate herpesviruses in the global sequence datasets.</title>
        <authorList>
            <person name="Rosani U."/>
            <person name="Gaia M."/>
            <person name="Delmont T.O."/>
            <person name="Krupovic M."/>
        </authorList>
    </citation>
    <scope>NUCLEOTIDE SEQUENCE</scope>
    <source>
        <strain evidence="2">MalacoHV2/Med/2018 153</strain>
    </source>
</reference>
<name>A0AA48P7E4_9VIRU</name>
<evidence type="ECO:0000259" key="1">
    <source>
        <dbReference type="Pfam" id="PF01873"/>
    </source>
</evidence>
<proteinExistence type="predicted"/>
<sequence length="154" mass="17636">MESVDVFQRYKLPPVEITYTKLKGSDVTHITNLKDIIKFCNIPVITFAKNERNRINCTVLTKYLSSKIGTRVVTINEKTCVICGKHDGMSLLKHVHTFIKKYFYCLHCNTPEVCIRVCVSKKKRYPPGYVKKFCTSCGNNETISDDIGIFNSIM</sequence>